<keyword evidence="5" id="KW-1185">Reference proteome</keyword>
<dbReference type="InterPro" id="IPR002938">
    <property type="entry name" value="FAD-bd"/>
</dbReference>
<dbReference type="AlphaFoldDB" id="A0A7G5H4W0"/>
<dbReference type="RefSeq" id="WP_182463524.1">
    <property type="nucleotide sequence ID" value="NZ_CP059732.1"/>
</dbReference>
<dbReference type="EMBL" id="CP059732">
    <property type="protein sequence ID" value="QMW06152.1"/>
    <property type="molecule type" value="Genomic_DNA"/>
</dbReference>
<accession>A0A7G5H4W0</accession>
<reference evidence="4 5" key="1">
    <citation type="submission" date="2020-07" db="EMBL/GenBank/DDBJ databases">
        <title>Spirosoma foliorum sp. nov., isolated from the leaves on the Nejang mountain Korea, Republic of.</title>
        <authorList>
            <person name="Ho H."/>
            <person name="Lee Y.-J."/>
            <person name="Nurcahyanto D.-A."/>
            <person name="Kim S.-G."/>
        </authorList>
    </citation>
    <scope>NUCLEOTIDE SEQUENCE [LARGE SCALE GENOMIC DNA]</scope>
    <source>
        <strain evidence="4 5">PL0136</strain>
    </source>
</reference>
<evidence type="ECO:0000313" key="5">
    <source>
        <dbReference type="Proteomes" id="UP000515369"/>
    </source>
</evidence>
<dbReference type="PANTHER" id="PTHR13789:SF309">
    <property type="entry name" value="PUTATIVE (AFU_ORTHOLOGUE AFUA_6G14510)-RELATED"/>
    <property type="match status" value="1"/>
</dbReference>
<feature type="domain" description="FAD-binding" evidence="3">
    <location>
        <begin position="8"/>
        <end position="325"/>
    </location>
</feature>
<gene>
    <name evidence="4" type="ORF">H3H32_15305</name>
</gene>
<dbReference type="Proteomes" id="UP000515369">
    <property type="component" value="Chromosome"/>
</dbReference>
<evidence type="ECO:0000313" key="4">
    <source>
        <dbReference type="EMBL" id="QMW06152.1"/>
    </source>
</evidence>
<dbReference type="GO" id="GO:0004497">
    <property type="term" value="F:monooxygenase activity"/>
    <property type="evidence" value="ECO:0007669"/>
    <property type="project" value="UniProtKB-KW"/>
</dbReference>
<dbReference type="PRINTS" id="PR00420">
    <property type="entry name" value="RNGMNOXGNASE"/>
</dbReference>
<dbReference type="SUPFAM" id="SSF51905">
    <property type="entry name" value="FAD/NAD(P)-binding domain"/>
    <property type="match status" value="1"/>
</dbReference>
<evidence type="ECO:0000259" key="3">
    <source>
        <dbReference type="Pfam" id="PF01494"/>
    </source>
</evidence>
<dbReference type="InterPro" id="IPR050493">
    <property type="entry name" value="FAD-dep_Monooxygenase_BioMet"/>
</dbReference>
<dbReference type="KEGG" id="sfol:H3H32_15305"/>
<name>A0A7G5H4W0_9BACT</name>
<evidence type="ECO:0000256" key="1">
    <source>
        <dbReference type="ARBA" id="ARBA00023002"/>
    </source>
</evidence>
<dbReference type="PANTHER" id="PTHR13789">
    <property type="entry name" value="MONOOXYGENASE"/>
    <property type="match status" value="1"/>
</dbReference>
<evidence type="ECO:0000256" key="2">
    <source>
        <dbReference type="ARBA" id="ARBA00023033"/>
    </source>
</evidence>
<keyword evidence="1" id="KW-0560">Oxidoreductase</keyword>
<sequence>MTINTKKAILIGCGISGPMMALFLKQIGIEATIYEAQTQHRDDAGAFLGLTPNGLNILKQFIPLKSILTDFTPGKMTFFNAKNKNIGEIDNVNQKELYGAETVQLKRGVLNKTIREVATANGINIELGKKLISIQQNEPSATAFFEDGTSATADFIIGCDGIHSATRKSIFPNGPKLSYTGLLSTGGFTKLPNVEDLYGSIRMTFGEKAFFAYAVSNLGDVWWFNNISQEKEPAKNELSKLELDQLKNTLLNLHKHDPAPITDIIKSAQKVEIYPIYDIPFLEKWHKGRVCLIGDSAHATAPHIGQGASLALEDTIVLAKCIRDLPTLEEAFAKFQTLRQRRVQKMVKEARKVGDNKTVPNKFQQFFRDLLLPFFVKMEAKKMAWVYSYKVDWEEKVV</sequence>
<organism evidence="4 5">
    <name type="scientific">Spirosoma foliorum</name>
    <dbReference type="NCBI Taxonomy" id="2710596"/>
    <lineage>
        <taxon>Bacteria</taxon>
        <taxon>Pseudomonadati</taxon>
        <taxon>Bacteroidota</taxon>
        <taxon>Cytophagia</taxon>
        <taxon>Cytophagales</taxon>
        <taxon>Cytophagaceae</taxon>
        <taxon>Spirosoma</taxon>
    </lineage>
</organism>
<dbReference type="GO" id="GO:0071949">
    <property type="term" value="F:FAD binding"/>
    <property type="evidence" value="ECO:0007669"/>
    <property type="project" value="InterPro"/>
</dbReference>
<keyword evidence="2 4" id="KW-0503">Monooxygenase</keyword>
<dbReference type="Gene3D" id="3.50.50.60">
    <property type="entry name" value="FAD/NAD(P)-binding domain"/>
    <property type="match status" value="1"/>
</dbReference>
<proteinExistence type="predicted"/>
<protein>
    <submittedName>
        <fullName evidence="4">FAD-dependent monooxygenase</fullName>
    </submittedName>
</protein>
<dbReference type="Pfam" id="PF01494">
    <property type="entry name" value="FAD_binding_3"/>
    <property type="match status" value="1"/>
</dbReference>
<dbReference type="InterPro" id="IPR036188">
    <property type="entry name" value="FAD/NAD-bd_sf"/>
</dbReference>